<feature type="transmembrane region" description="Helical" evidence="2">
    <location>
        <begin position="20"/>
        <end position="40"/>
    </location>
</feature>
<keyword evidence="2" id="KW-1133">Transmembrane helix</keyword>
<keyword evidence="2" id="KW-0812">Transmembrane</keyword>
<dbReference type="Proteomes" id="UP000190872">
    <property type="component" value="Unassembled WGS sequence"/>
</dbReference>
<evidence type="ECO:0008006" key="5">
    <source>
        <dbReference type="Google" id="ProtNLM"/>
    </source>
</evidence>
<evidence type="ECO:0000313" key="4">
    <source>
        <dbReference type="Proteomes" id="UP000190872"/>
    </source>
</evidence>
<evidence type="ECO:0000256" key="2">
    <source>
        <dbReference type="SAM" id="Phobius"/>
    </source>
</evidence>
<evidence type="ECO:0000256" key="1">
    <source>
        <dbReference type="SAM" id="MobiDB-lite"/>
    </source>
</evidence>
<feature type="compositionally biased region" description="Low complexity" evidence="1">
    <location>
        <begin position="84"/>
        <end position="125"/>
    </location>
</feature>
<organism evidence="3 4">
    <name type="scientific">Streptococcus mitis</name>
    <dbReference type="NCBI Taxonomy" id="28037"/>
    <lineage>
        <taxon>Bacteria</taxon>
        <taxon>Bacillati</taxon>
        <taxon>Bacillota</taxon>
        <taxon>Bacilli</taxon>
        <taxon>Lactobacillales</taxon>
        <taxon>Streptococcaceae</taxon>
        <taxon>Streptococcus</taxon>
        <taxon>Streptococcus mitis group</taxon>
    </lineage>
</organism>
<name>A0A1S9ZBX6_STRMT</name>
<evidence type="ECO:0000313" key="3">
    <source>
        <dbReference type="EMBL" id="OOR80481.1"/>
    </source>
</evidence>
<dbReference type="EMBL" id="MUXS01000007">
    <property type="protein sequence ID" value="OOR80481.1"/>
    <property type="molecule type" value="Genomic_DNA"/>
</dbReference>
<accession>A0A1S9ZBX6</accession>
<feature type="transmembrane region" description="Helical" evidence="2">
    <location>
        <begin position="52"/>
        <end position="74"/>
    </location>
</feature>
<proteinExistence type="predicted"/>
<protein>
    <recommendedName>
        <fullName evidence="5">TcdA-E operon negative regulator</fullName>
    </recommendedName>
</protein>
<gene>
    <name evidence="3" type="ORF">B0179_04635</name>
</gene>
<comment type="caution">
    <text evidence="3">The sequence shown here is derived from an EMBL/GenBank/DDBJ whole genome shotgun (WGS) entry which is preliminary data.</text>
</comment>
<keyword evidence="2" id="KW-0472">Membrane</keyword>
<dbReference type="AlphaFoldDB" id="A0A1S9ZBX6"/>
<sequence>MIIAIITAICSIYLGYQETIALVVLESTIMCLLNLVFLIISSIKKSKVNKDISFKCFIIALICVILSFMAFGFVEKFTEKTQTTVSRNTTSQNSSSSSTTSSSTTPSSSKESSPSSSSSVPSKPKVTVDNDKANYSEVDYNSWNHDEIAVDTKVRVYGKVLQAMENGKAYTLRVAINDDYDKIILVSIPSEYNNRVIAEDDHITLYGLVKGRQSYETVFKSTKTLPLMVAYMYEN</sequence>
<feature type="region of interest" description="Disordered" evidence="1">
    <location>
        <begin position="84"/>
        <end position="129"/>
    </location>
</feature>
<reference evidence="3 4" key="1">
    <citation type="submission" date="2017-02" db="EMBL/GenBank/DDBJ databases">
        <title>Draft genome sequence of Streptococcus mitis CCUG 61082.</title>
        <authorList>
            <person name="Salva-Serra F."/>
            <person name="Engstrom-Jakobsson H."/>
            <person name="Thorell K."/>
            <person name="Jaen-Luchoro D."/>
            <person name="Gonzales-Siles L."/>
            <person name="Karlsson R."/>
            <person name="Gomila M."/>
            <person name="Yazdan S."/>
            <person name="Boulund F."/>
            <person name="Johnning A."/>
            <person name="Engstrand L."/>
            <person name="Kristiansson E."/>
            <person name="Moore E."/>
        </authorList>
    </citation>
    <scope>NUCLEOTIDE SEQUENCE [LARGE SCALE GENOMIC DNA]</scope>
    <source>
        <strain evidence="3 4">CCUG 61082</strain>
    </source>
</reference>